<dbReference type="Gene3D" id="3.30.40.10">
    <property type="entry name" value="Zinc/RING finger domain, C3HC4 (zinc finger)"/>
    <property type="match status" value="1"/>
</dbReference>
<evidence type="ECO:0000313" key="5">
    <source>
        <dbReference type="EMBL" id="PFX34419.1"/>
    </source>
</evidence>
<dbReference type="CDD" id="cd22343">
    <property type="entry name" value="PDDEXK_lambda_exonuclease-like"/>
    <property type="match status" value="1"/>
</dbReference>
<keyword evidence="6" id="KW-1185">Reference proteome</keyword>
<organism evidence="5 6">
    <name type="scientific">Stylophora pistillata</name>
    <name type="common">Smooth cauliflower coral</name>
    <dbReference type="NCBI Taxonomy" id="50429"/>
    <lineage>
        <taxon>Eukaryota</taxon>
        <taxon>Metazoa</taxon>
        <taxon>Cnidaria</taxon>
        <taxon>Anthozoa</taxon>
        <taxon>Hexacorallia</taxon>
        <taxon>Scleractinia</taxon>
        <taxon>Astrocoeniina</taxon>
        <taxon>Pocilloporidae</taxon>
        <taxon>Stylophora</taxon>
    </lineage>
</organism>
<keyword evidence="3" id="KW-0862">Zinc</keyword>
<dbReference type="SUPFAM" id="SSF52980">
    <property type="entry name" value="Restriction endonuclease-like"/>
    <property type="match status" value="1"/>
</dbReference>
<dbReference type="InterPro" id="IPR011335">
    <property type="entry name" value="Restrct_endonuc-II-like"/>
</dbReference>
<proteinExistence type="predicted"/>
<accession>A0A2B4SZ33</accession>
<dbReference type="PANTHER" id="PTHR47526:SF3">
    <property type="entry name" value="PHD-TYPE DOMAIN-CONTAINING PROTEIN"/>
    <property type="match status" value="1"/>
</dbReference>
<dbReference type="SMART" id="SM00249">
    <property type="entry name" value="PHD"/>
    <property type="match status" value="1"/>
</dbReference>
<keyword evidence="1" id="KW-0479">Metal-binding</keyword>
<evidence type="ECO:0000256" key="3">
    <source>
        <dbReference type="ARBA" id="ARBA00022833"/>
    </source>
</evidence>
<comment type="caution">
    <text evidence="5">The sequence shown here is derived from an EMBL/GenBank/DDBJ whole genome shotgun (WGS) entry which is preliminary data.</text>
</comment>
<sequence>MKKSHTNFQVKKCGLFINQEYPFLHATPDFLTCCDCCGLRCGEVKCPLCIQDANFEYYAALRNSCLVTTDGGGFTLNRSHNYYFQVQQQLFTLQERNHNDFIVYAIDNKGNAHLEMERILLDVQHWDRVLPKLKAVWRICVLPEVLGRWYTRRYMVEVKGPDDDSICFCRTVPDGETISCSNEDCPYGKFHPSCLSLTNVTIPKKWYCPHCSRLQQFKRYSRKQTAGKAKGNQNNTGALATLTQDHFDLICNPHGWLDCDIIQQAHILLHNENLNIEGFQRPTFGPVRNFDIVSGEFVQILHTGNSHWENVCALAKRSIFEHGPSKLMVLRQCCTLEVHSQGDQVACEENISTDQALTVSVCKYASKETSSKKTVQSNMEWTEEHDNCLCQEILVLEPSKYKKGSISRGQIWEKIANNLNGP</sequence>
<evidence type="ECO:0000256" key="1">
    <source>
        <dbReference type="ARBA" id="ARBA00022723"/>
    </source>
</evidence>
<name>A0A2B4SZ33_STYPI</name>
<dbReference type="AlphaFoldDB" id="A0A2B4SZ33"/>
<dbReference type="GO" id="GO:0006281">
    <property type="term" value="P:DNA repair"/>
    <property type="evidence" value="ECO:0007669"/>
    <property type="project" value="UniProtKB-ARBA"/>
</dbReference>
<feature type="domain" description="Zinc finger PHD-type" evidence="4">
    <location>
        <begin position="166"/>
        <end position="212"/>
    </location>
</feature>
<dbReference type="STRING" id="50429.A0A2B4SZ33"/>
<dbReference type="InterPro" id="IPR001965">
    <property type="entry name" value="Znf_PHD"/>
</dbReference>
<dbReference type="OrthoDB" id="5946150at2759"/>
<dbReference type="InterPro" id="IPR019786">
    <property type="entry name" value="Zinc_finger_PHD-type_CS"/>
</dbReference>
<reference evidence="6" key="1">
    <citation type="journal article" date="2017" name="bioRxiv">
        <title>Comparative analysis of the genomes of Stylophora pistillata and Acropora digitifera provides evidence for extensive differences between species of corals.</title>
        <authorList>
            <person name="Voolstra C.R."/>
            <person name="Li Y."/>
            <person name="Liew Y.J."/>
            <person name="Baumgarten S."/>
            <person name="Zoccola D."/>
            <person name="Flot J.-F."/>
            <person name="Tambutte S."/>
            <person name="Allemand D."/>
            <person name="Aranda M."/>
        </authorList>
    </citation>
    <scope>NUCLEOTIDE SEQUENCE [LARGE SCALE GENOMIC DNA]</scope>
</reference>
<dbReference type="Proteomes" id="UP000225706">
    <property type="component" value="Unassembled WGS sequence"/>
</dbReference>
<dbReference type="InterPro" id="IPR011011">
    <property type="entry name" value="Znf_FYVE_PHD"/>
</dbReference>
<dbReference type="InterPro" id="IPR011604">
    <property type="entry name" value="PDDEXK-like_dom_sf"/>
</dbReference>
<dbReference type="InterPro" id="IPR013083">
    <property type="entry name" value="Znf_RING/FYVE/PHD"/>
</dbReference>
<dbReference type="GO" id="GO:0008270">
    <property type="term" value="F:zinc ion binding"/>
    <property type="evidence" value="ECO:0007669"/>
    <property type="project" value="UniProtKB-KW"/>
</dbReference>
<evidence type="ECO:0000256" key="2">
    <source>
        <dbReference type="ARBA" id="ARBA00022771"/>
    </source>
</evidence>
<dbReference type="PANTHER" id="PTHR47526">
    <property type="entry name" value="ATP-DEPENDENT DNA HELICASE"/>
    <property type="match status" value="1"/>
</dbReference>
<evidence type="ECO:0000259" key="4">
    <source>
        <dbReference type="SMART" id="SM00249"/>
    </source>
</evidence>
<gene>
    <name evidence="5" type="primary">ING2</name>
    <name evidence="5" type="ORF">AWC38_SpisGene640</name>
</gene>
<dbReference type="EMBL" id="LSMT01000004">
    <property type="protein sequence ID" value="PFX34419.1"/>
    <property type="molecule type" value="Genomic_DNA"/>
</dbReference>
<keyword evidence="2" id="KW-0863">Zinc-finger</keyword>
<dbReference type="SUPFAM" id="SSF57903">
    <property type="entry name" value="FYVE/PHD zinc finger"/>
    <property type="match status" value="1"/>
</dbReference>
<evidence type="ECO:0000313" key="6">
    <source>
        <dbReference type="Proteomes" id="UP000225706"/>
    </source>
</evidence>
<dbReference type="Gene3D" id="3.90.320.10">
    <property type="match status" value="1"/>
</dbReference>
<protein>
    <submittedName>
        <fullName evidence="5">Inhibitor of growth protein 2</fullName>
    </submittedName>
</protein>
<dbReference type="PROSITE" id="PS01359">
    <property type="entry name" value="ZF_PHD_1"/>
    <property type="match status" value="1"/>
</dbReference>